<dbReference type="GO" id="GO:0006313">
    <property type="term" value="P:DNA transposition"/>
    <property type="evidence" value="ECO:0007669"/>
    <property type="project" value="InterPro"/>
</dbReference>
<dbReference type="InterPro" id="IPR036388">
    <property type="entry name" value="WH-like_DNA-bd_sf"/>
</dbReference>
<reference evidence="4" key="2">
    <citation type="submission" date="2006-04" db="EMBL/GenBank/DDBJ databases">
        <title>Aspergillus oryzae strain RIB128 transposon Crawler,complete sequence.</title>
        <authorList>
            <person name="Ogasawara H."/>
            <person name="Obata H."/>
            <person name="Hata Y."/>
            <person name="Takahashi S."/>
            <person name="Gomi K."/>
        </authorList>
    </citation>
    <scope>NUCLEOTIDE SEQUENCE</scope>
    <source>
        <strain evidence="4">RIB128</strain>
    </source>
</reference>
<evidence type="ECO:0000313" key="3">
    <source>
        <dbReference type="EMBL" id="BAC55905.1"/>
    </source>
</evidence>
<dbReference type="AlphaFoldDB" id="Q877B0"/>
<dbReference type="PANTHER" id="PTHR47326">
    <property type="entry name" value="TRANSPOSABLE ELEMENT TC3 TRANSPOSASE-LIKE PROTEIN"/>
    <property type="match status" value="1"/>
</dbReference>
<dbReference type="InterPro" id="IPR002492">
    <property type="entry name" value="Transposase_Tc1-like"/>
</dbReference>
<dbReference type="VEuPathDB" id="FungiDB:AO090023000251"/>
<accession>Q877B0</accession>
<reference evidence="3" key="1">
    <citation type="submission" date="2002-01" db="EMBL/GenBank/DDBJ databases">
        <title>Aspergillus oryzae genome sequence.</title>
        <authorList>
            <person name="Obata H."/>
            <person name="Hata Y."/>
            <person name="Kawato A."/>
        </authorList>
    </citation>
    <scope>NUCLEOTIDE SEQUENCE</scope>
</reference>
<reference evidence="5" key="3">
    <citation type="journal article" date="2009" name="Fungal Genet. Biol.">
        <title>Crawler, a novel Tc1/mariner-type transposable element in Aspergillus oryzae transposes under stress conditions.</title>
        <authorList>
            <person name="Ogasawara H."/>
            <person name="Obata H."/>
            <person name="Hata Y."/>
            <person name="Takahashi S."/>
            <person name="Gomi K."/>
        </authorList>
    </citation>
    <scope>NUCLEOTIDE SEQUENCE</scope>
    <source>
        <strain evidence="5">OSI1013</strain>
    </source>
</reference>
<dbReference type="EMBL" id="AB256517">
    <property type="protein sequence ID" value="BAE93244.1"/>
    <property type="molecule type" value="Genomic_DNA"/>
</dbReference>
<dbReference type="Pfam" id="PF01498">
    <property type="entry name" value="HTH_Tnp_Tc3_2"/>
    <property type="match status" value="1"/>
</dbReference>
<evidence type="ECO:0000259" key="1">
    <source>
        <dbReference type="Pfam" id="PF01498"/>
    </source>
</evidence>
<feature type="domain" description="Transposase Tc1-like" evidence="1">
    <location>
        <begin position="80"/>
        <end position="148"/>
    </location>
</feature>
<dbReference type="Gene3D" id="3.30.420.10">
    <property type="entry name" value="Ribonuclease H-like superfamily/Ribonuclease H"/>
    <property type="match status" value="1"/>
</dbReference>
<dbReference type="InterPro" id="IPR009057">
    <property type="entry name" value="Homeodomain-like_sf"/>
</dbReference>
<dbReference type="SUPFAM" id="SSF46689">
    <property type="entry name" value="Homeodomain-like"/>
    <property type="match status" value="1"/>
</dbReference>
<sequence>MRSFGTEISGNRRLNQELSTETRAAIISGLENNISPTQLAKQFNVCRSTIYSTKKRFQHHHTLKSKPRKGRPQKLTFAEKRYIYLLARRRPKIGYKALIASSGFSISHSTIKRVLRTFQLKKWKAKKRIPLRPDVAKKRLQFARTWANSTYLSEMMFSDECSVQRKSNNSTQYVFRFSNEAYRKDLVNLTNHGKDISQMVWGAIWIGGRSELVVLERDELSPRGGYSTKSYLACLEKGLLPIYKPGSIFQQDNAKIHVSYEAQDWLERHGIWVPDWPAHSPDLNPIEHLWNLLKKKLLELYPELFLGGRSQIDWTQFRESIQAAWWAIPQERIDRLIRSMPRRLQAVRLARGWYTKY</sequence>
<protein>
    <submittedName>
        <fullName evidence="3">Transposase</fullName>
    </submittedName>
</protein>
<dbReference type="Pfam" id="PF13551">
    <property type="entry name" value="HTH_29"/>
    <property type="match status" value="1"/>
</dbReference>
<organism evidence="3">
    <name type="scientific">Aspergillus oryzae</name>
    <name type="common">Yellow koji mold</name>
    <dbReference type="NCBI Taxonomy" id="5062"/>
    <lineage>
        <taxon>Eukaryota</taxon>
        <taxon>Fungi</taxon>
        <taxon>Dikarya</taxon>
        <taxon>Ascomycota</taxon>
        <taxon>Pezizomycotina</taxon>
        <taxon>Eurotiomycetes</taxon>
        <taxon>Eurotiomycetidae</taxon>
        <taxon>Eurotiales</taxon>
        <taxon>Aspergillaceae</taxon>
        <taxon>Aspergillus</taxon>
        <taxon>Aspergillus subgen. Circumdati</taxon>
    </lineage>
</organism>
<dbReference type="GO" id="GO:0003677">
    <property type="term" value="F:DNA binding"/>
    <property type="evidence" value="ECO:0007669"/>
    <property type="project" value="InterPro"/>
</dbReference>
<dbReference type="EMBL" id="AB078787">
    <property type="protein sequence ID" value="BAC55905.1"/>
    <property type="molecule type" value="Genomic_DNA"/>
</dbReference>
<dbReference type="PANTHER" id="PTHR47326:SF1">
    <property type="entry name" value="HTH PSQ-TYPE DOMAIN-CONTAINING PROTEIN"/>
    <property type="match status" value="1"/>
</dbReference>
<evidence type="ECO:0000313" key="5">
    <source>
        <dbReference type="EMBL" id="BAE93246.1"/>
    </source>
</evidence>
<dbReference type="GO" id="GO:0015074">
    <property type="term" value="P:DNA integration"/>
    <property type="evidence" value="ECO:0007669"/>
    <property type="project" value="InterPro"/>
</dbReference>
<proteinExistence type="predicted"/>
<evidence type="ECO:0000259" key="2">
    <source>
        <dbReference type="Pfam" id="PF13358"/>
    </source>
</evidence>
<feature type="domain" description="Tc1-like transposase DDE" evidence="2">
    <location>
        <begin position="224"/>
        <end position="299"/>
    </location>
</feature>
<evidence type="ECO:0000313" key="4">
    <source>
        <dbReference type="EMBL" id="BAE93244.1"/>
    </source>
</evidence>
<name>Q877B0_ASPOZ</name>
<dbReference type="InterPro" id="IPR038717">
    <property type="entry name" value="Tc1-like_DDE_dom"/>
</dbReference>
<dbReference type="EMBL" id="AB256520">
    <property type="protein sequence ID" value="BAE93246.1"/>
    <property type="molecule type" value="Genomic_DNA"/>
</dbReference>
<dbReference type="Gene3D" id="1.10.10.10">
    <property type="entry name" value="Winged helix-like DNA-binding domain superfamily/Winged helix DNA-binding domain"/>
    <property type="match status" value="1"/>
</dbReference>
<dbReference type="InterPro" id="IPR036397">
    <property type="entry name" value="RNaseH_sf"/>
</dbReference>
<gene>
    <name evidence="3" type="primary">aotA</name>
</gene>
<dbReference type="Pfam" id="PF13358">
    <property type="entry name" value="DDE_3"/>
    <property type="match status" value="1"/>
</dbReference>